<feature type="region of interest" description="Disordered" evidence="1">
    <location>
        <begin position="85"/>
        <end position="114"/>
    </location>
</feature>
<keyword evidence="3" id="KW-1185">Reference proteome</keyword>
<dbReference type="EMBL" id="BPLQ01013294">
    <property type="protein sequence ID" value="GIY71153.1"/>
    <property type="molecule type" value="Genomic_DNA"/>
</dbReference>
<proteinExistence type="predicted"/>
<protein>
    <recommendedName>
        <fullName evidence="4">Secreted protein</fullName>
    </recommendedName>
</protein>
<evidence type="ECO:0000256" key="1">
    <source>
        <dbReference type="SAM" id="MobiDB-lite"/>
    </source>
</evidence>
<dbReference type="AlphaFoldDB" id="A0AAV4VM17"/>
<organism evidence="2 3">
    <name type="scientific">Caerostris darwini</name>
    <dbReference type="NCBI Taxonomy" id="1538125"/>
    <lineage>
        <taxon>Eukaryota</taxon>
        <taxon>Metazoa</taxon>
        <taxon>Ecdysozoa</taxon>
        <taxon>Arthropoda</taxon>
        <taxon>Chelicerata</taxon>
        <taxon>Arachnida</taxon>
        <taxon>Araneae</taxon>
        <taxon>Araneomorphae</taxon>
        <taxon>Entelegynae</taxon>
        <taxon>Araneoidea</taxon>
        <taxon>Araneidae</taxon>
        <taxon>Caerostris</taxon>
    </lineage>
</organism>
<gene>
    <name evidence="2" type="ORF">CDAR_472201</name>
</gene>
<evidence type="ECO:0000313" key="3">
    <source>
        <dbReference type="Proteomes" id="UP001054837"/>
    </source>
</evidence>
<dbReference type="Proteomes" id="UP001054837">
    <property type="component" value="Unassembled WGS sequence"/>
</dbReference>
<accession>A0AAV4VM17</accession>
<reference evidence="2 3" key="1">
    <citation type="submission" date="2021-06" db="EMBL/GenBank/DDBJ databases">
        <title>Caerostris darwini draft genome.</title>
        <authorList>
            <person name="Kono N."/>
            <person name="Arakawa K."/>
        </authorList>
    </citation>
    <scope>NUCLEOTIDE SEQUENCE [LARGE SCALE GENOMIC DNA]</scope>
</reference>
<comment type="caution">
    <text evidence="2">The sequence shown here is derived from an EMBL/GenBank/DDBJ whole genome shotgun (WGS) entry which is preliminary data.</text>
</comment>
<name>A0AAV4VM17_9ARAC</name>
<sequence length="114" mass="13195">MLFGDGIPWILQVKIVLFLLKTNSSIINSIPYVFTARDVEYYRCTSKKNKHPSLWASRRQAQLSRGRQQKHPNTRCNSRTVFRKGVKKSAHPPHLVPLCDTDPSESFQSKERNL</sequence>
<evidence type="ECO:0008006" key="4">
    <source>
        <dbReference type="Google" id="ProtNLM"/>
    </source>
</evidence>
<evidence type="ECO:0000313" key="2">
    <source>
        <dbReference type="EMBL" id="GIY71153.1"/>
    </source>
</evidence>